<sequence>MHFSVSGVDIFPLIPPLIAIIVSSITASAGISGAFLLLPFQVSVLHFNSPAVSPTNLIYNIIAIPGGLYRYIKERRMAWALTGIVSLGTLPGVFVGAWIRIKYLPNPKDFKLFVGIVLLYLGYRLLSDILGWNKKTKERNDILNKKFAEQVVRVKEVNSSVLASGLPSDAVVKTKCFSLSKVEYEFWGETYSFHTVPVFILALGVGLIGGIYGIGGGSIITPVCVSLFALPIYTVAGAALASTFITSIAGVIYYHILALAAISNSAIAPDWFLGLLFGIGGLVGTYLGAYFQKFLPEALVKIILLVLISILSITYILESFL</sequence>
<proteinExistence type="inferred from homology"/>
<dbReference type="Pfam" id="PF01925">
    <property type="entry name" value="TauE"/>
    <property type="match status" value="1"/>
</dbReference>
<name>A0A857DGP6_9FIRM</name>
<keyword evidence="3 5" id="KW-1133">Transmembrane helix</keyword>
<feature type="transmembrane region" description="Helical" evidence="5">
    <location>
        <begin position="298"/>
        <end position="317"/>
    </location>
</feature>
<dbReference type="Proteomes" id="UP000430508">
    <property type="component" value="Chromosome"/>
</dbReference>
<protein>
    <recommendedName>
        <fullName evidence="5">Probable membrane transporter protein</fullName>
    </recommendedName>
</protein>
<evidence type="ECO:0000256" key="3">
    <source>
        <dbReference type="ARBA" id="ARBA00022989"/>
    </source>
</evidence>
<feature type="transmembrane region" description="Helical" evidence="5">
    <location>
        <begin position="12"/>
        <end position="37"/>
    </location>
</feature>
<comment type="similarity">
    <text evidence="5">Belongs to the 4-toluene sulfonate uptake permease (TSUP) (TC 2.A.102) family.</text>
</comment>
<dbReference type="PANTHER" id="PTHR43483">
    <property type="entry name" value="MEMBRANE TRANSPORTER PROTEIN HI_0806-RELATED"/>
    <property type="match status" value="1"/>
</dbReference>
<keyword evidence="2 5" id="KW-0812">Transmembrane</keyword>
<reference evidence="6 7" key="1">
    <citation type="submission" date="2019-12" db="EMBL/GenBank/DDBJ databases">
        <title>Sequence classification of anaerobic respiratory reductive dehalogenases: First we see many, then we see few.</title>
        <authorList>
            <person name="Molenda O."/>
            <person name="Puentes Jacome L.A."/>
            <person name="Cao X."/>
            <person name="Nesbo C.L."/>
            <person name="Tang S."/>
            <person name="Morson N."/>
            <person name="Patron J."/>
            <person name="Lomheim L."/>
            <person name="Wishart D.S."/>
            <person name="Edwards E.A."/>
        </authorList>
    </citation>
    <scope>NUCLEOTIDE SEQUENCE [LARGE SCALE GENOMIC DNA]</scope>
    <source>
        <strain evidence="6 7">12DCA</strain>
    </source>
</reference>
<evidence type="ECO:0000313" key="6">
    <source>
        <dbReference type="EMBL" id="QGZ99454.1"/>
    </source>
</evidence>
<accession>A0A857DGP6</accession>
<dbReference type="GO" id="GO:0005886">
    <property type="term" value="C:plasma membrane"/>
    <property type="evidence" value="ECO:0007669"/>
    <property type="project" value="UniProtKB-SubCell"/>
</dbReference>
<evidence type="ECO:0000256" key="4">
    <source>
        <dbReference type="ARBA" id="ARBA00023136"/>
    </source>
</evidence>
<feature type="transmembrane region" description="Helical" evidence="5">
    <location>
        <begin position="198"/>
        <end position="220"/>
    </location>
</feature>
<feature type="transmembrane region" description="Helical" evidence="5">
    <location>
        <begin position="232"/>
        <end position="259"/>
    </location>
</feature>
<feature type="transmembrane region" description="Helical" evidence="5">
    <location>
        <begin position="57"/>
        <end position="72"/>
    </location>
</feature>
<evidence type="ECO:0000313" key="7">
    <source>
        <dbReference type="Proteomes" id="UP000430508"/>
    </source>
</evidence>
<evidence type="ECO:0000256" key="5">
    <source>
        <dbReference type="RuleBase" id="RU363041"/>
    </source>
</evidence>
<dbReference type="RefSeq" id="WP_019226712.1">
    <property type="nucleotide sequence ID" value="NZ_CP046996.1"/>
</dbReference>
<evidence type="ECO:0000256" key="1">
    <source>
        <dbReference type="ARBA" id="ARBA00004141"/>
    </source>
</evidence>
<dbReference type="PANTHER" id="PTHR43483:SF3">
    <property type="entry name" value="MEMBRANE TRANSPORTER PROTEIN HI_0806-RELATED"/>
    <property type="match status" value="1"/>
</dbReference>
<dbReference type="InterPro" id="IPR002781">
    <property type="entry name" value="TM_pro_TauE-like"/>
</dbReference>
<evidence type="ECO:0000256" key="2">
    <source>
        <dbReference type="ARBA" id="ARBA00022692"/>
    </source>
</evidence>
<gene>
    <name evidence="6" type="ORF">GQ588_01655</name>
</gene>
<comment type="subcellular location">
    <subcellularLocation>
        <location evidence="5">Cell membrane</location>
        <topology evidence="5">Multi-pass membrane protein</topology>
    </subcellularLocation>
    <subcellularLocation>
        <location evidence="1">Membrane</location>
        <topology evidence="1">Multi-pass membrane protein</topology>
    </subcellularLocation>
</comment>
<dbReference type="EMBL" id="CP046996">
    <property type="protein sequence ID" value="QGZ99454.1"/>
    <property type="molecule type" value="Genomic_DNA"/>
</dbReference>
<organism evidence="6 7">
    <name type="scientific">Dehalobacter restrictus</name>
    <dbReference type="NCBI Taxonomy" id="55583"/>
    <lineage>
        <taxon>Bacteria</taxon>
        <taxon>Bacillati</taxon>
        <taxon>Bacillota</taxon>
        <taxon>Clostridia</taxon>
        <taxon>Eubacteriales</taxon>
        <taxon>Desulfitobacteriaceae</taxon>
        <taxon>Dehalobacter</taxon>
    </lineage>
</organism>
<keyword evidence="5" id="KW-1003">Cell membrane</keyword>
<feature type="transmembrane region" description="Helical" evidence="5">
    <location>
        <begin position="79"/>
        <end position="101"/>
    </location>
</feature>
<feature type="transmembrane region" description="Helical" evidence="5">
    <location>
        <begin position="271"/>
        <end position="292"/>
    </location>
</feature>
<keyword evidence="4 5" id="KW-0472">Membrane</keyword>
<dbReference type="AlphaFoldDB" id="A0A857DGP6"/>